<dbReference type="RefSeq" id="WP_379269135.1">
    <property type="nucleotide sequence ID" value="NZ_JBHUGT010000031.1"/>
</dbReference>
<proteinExistence type="predicted"/>
<dbReference type="EC" id="2.3.1.-" evidence="3"/>
<protein>
    <submittedName>
        <fullName evidence="3">GNAT family N-acetyltransferase</fullName>
        <ecNumber evidence="3">2.3.1.-</ecNumber>
    </submittedName>
</protein>
<dbReference type="Proteomes" id="UP001597493">
    <property type="component" value="Unassembled WGS sequence"/>
</dbReference>
<evidence type="ECO:0000256" key="1">
    <source>
        <dbReference type="ARBA" id="ARBA00022679"/>
    </source>
</evidence>
<dbReference type="Pfam" id="PF00583">
    <property type="entry name" value="Acetyltransf_1"/>
    <property type="match status" value="1"/>
</dbReference>
<name>A0ABW5QSD9_9BACL</name>
<gene>
    <name evidence="3" type="ORF">ACFSW5_01900</name>
</gene>
<evidence type="ECO:0000313" key="4">
    <source>
        <dbReference type="Proteomes" id="UP001597493"/>
    </source>
</evidence>
<dbReference type="PROSITE" id="PS51186">
    <property type="entry name" value="GNAT"/>
    <property type="match status" value="1"/>
</dbReference>
<dbReference type="InterPro" id="IPR016181">
    <property type="entry name" value="Acyl_CoA_acyltransferase"/>
</dbReference>
<dbReference type="InterPro" id="IPR014710">
    <property type="entry name" value="RmlC-like_jellyroll"/>
</dbReference>
<dbReference type="PANTHER" id="PTHR13947:SF37">
    <property type="entry name" value="LD18367P"/>
    <property type="match status" value="1"/>
</dbReference>
<dbReference type="InterPro" id="IPR013096">
    <property type="entry name" value="Cupin_2"/>
</dbReference>
<dbReference type="SUPFAM" id="SSF55729">
    <property type="entry name" value="Acyl-CoA N-acyltransferases (Nat)"/>
    <property type="match status" value="1"/>
</dbReference>
<organism evidence="3 4">
    <name type="scientific">Paenibacillus thailandensis</name>
    <dbReference type="NCBI Taxonomy" id="393250"/>
    <lineage>
        <taxon>Bacteria</taxon>
        <taxon>Bacillati</taxon>
        <taxon>Bacillota</taxon>
        <taxon>Bacilli</taxon>
        <taxon>Bacillales</taxon>
        <taxon>Paenibacillaceae</taxon>
        <taxon>Paenibacillus</taxon>
    </lineage>
</organism>
<evidence type="ECO:0000313" key="3">
    <source>
        <dbReference type="EMBL" id="MFD2659013.1"/>
    </source>
</evidence>
<dbReference type="SUPFAM" id="SSF51182">
    <property type="entry name" value="RmlC-like cupins"/>
    <property type="match status" value="1"/>
</dbReference>
<dbReference type="InterPro" id="IPR050769">
    <property type="entry name" value="NAT_camello-type"/>
</dbReference>
<feature type="domain" description="N-acetyltransferase" evidence="2">
    <location>
        <begin position="1"/>
        <end position="151"/>
    </location>
</feature>
<dbReference type="CDD" id="cd04301">
    <property type="entry name" value="NAT_SF"/>
    <property type="match status" value="1"/>
</dbReference>
<dbReference type="Pfam" id="PF07883">
    <property type="entry name" value="Cupin_2"/>
    <property type="match status" value="1"/>
</dbReference>
<keyword evidence="4" id="KW-1185">Reference proteome</keyword>
<accession>A0ABW5QSD9</accession>
<evidence type="ECO:0000259" key="2">
    <source>
        <dbReference type="PROSITE" id="PS51186"/>
    </source>
</evidence>
<sequence length="282" mass="31545">MTIRTIGPGERYPMDLLLLADPEERAVQAYLSDSECYVLEHEGEIAGVCVLHKKDQAAAEVMNIAVQEELQRKGFGLKLLRHAVSRARELGCARISIATGNSSVGQLYLYQKAGFRIVGVEPDYFTRNYDNPIYENGLLCRDRILLSMELEEFPLKGNRGEAVPLPVSIETANHYIWGARCDGWPLVERQDLSVKQERMPAGTEEIRHYHKRARQFFYVLEGKLTITFENGSVTASKGQGIEVEPGVLHQARNESADNVSFLVVSSPTTRGDRHEASVPGNK</sequence>
<dbReference type="Gene3D" id="2.60.120.10">
    <property type="entry name" value="Jelly Rolls"/>
    <property type="match status" value="1"/>
</dbReference>
<dbReference type="Gene3D" id="3.40.630.30">
    <property type="match status" value="1"/>
</dbReference>
<keyword evidence="3" id="KW-0012">Acyltransferase</keyword>
<dbReference type="GO" id="GO:0016746">
    <property type="term" value="F:acyltransferase activity"/>
    <property type="evidence" value="ECO:0007669"/>
    <property type="project" value="UniProtKB-KW"/>
</dbReference>
<dbReference type="InterPro" id="IPR011051">
    <property type="entry name" value="RmlC_Cupin_sf"/>
</dbReference>
<dbReference type="EMBL" id="JBHUMY010000001">
    <property type="protein sequence ID" value="MFD2659013.1"/>
    <property type="molecule type" value="Genomic_DNA"/>
</dbReference>
<dbReference type="InterPro" id="IPR000182">
    <property type="entry name" value="GNAT_dom"/>
</dbReference>
<dbReference type="PANTHER" id="PTHR13947">
    <property type="entry name" value="GNAT FAMILY N-ACETYLTRANSFERASE"/>
    <property type="match status" value="1"/>
</dbReference>
<reference evidence="4" key="1">
    <citation type="journal article" date="2019" name="Int. J. Syst. Evol. Microbiol.">
        <title>The Global Catalogue of Microorganisms (GCM) 10K type strain sequencing project: providing services to taxonomists for standard genome sequencing and annotation.</title>
        <authorList>
            <consortium name="The Broad Institute Genomics Platform"/>
            <consortium name="The Broad Institute Genome Sequencing Center for Infectious Disease"/>
            <person name="Wu L."/>
            <person name="Ma J."/>
        </authorList>
    </citation>
    <scope>NUCLEOTIDE SEQUENCE [LARGE SCALE GENOMIC DNA]</scope>
    <source>
        <strain evidence="4">TISTR 1827</strain>
    </source>
</reference>
<keyword evidence="1 3" id="KW-0808">Transferase</keyword>
<dbReference type="CDD" id="cd02208">
    <property type="entry name" value="cupin_RmlC-like"/>
    <property type="match status" value="1"/>
</dbReference>
<comment type="caution">
    <text evidence="3">The sequence shown here is derived from an EMBL/GenBank/DDBJ whole genome shotgun (WGS) entry which is preliminary data.</text>
</comment>